<dbReference type="AlphaFoldDB" id="A0A1M6VL84"/>
<organism evidence="1 2">
    <name type="scientific">Bradyrhizobium lablabi</name>
    <dbReference type="NCBI Taxonomy" id="722472"/>
    <lineage>
        <taxon>Bacteria</taxon>
        <taxon>Pseudomonadati</taxon>
        <taxon>Pseudomonadota</taxon>
        <taxon>Alphaproteobacteria</taxon>
        <taxon>Hyphomicrobiales</taxon>
        <taxon>Nitrobacteraceae</taxon>
        <taxon>Bradyrhizobium</taxon>
    </lineage>
</organism>
<accession>A0A1M6VL84</accession>
<dbReference type="Proteomes" id="UP000189935">
    <property type="component" value="Chromosome I"/>
</dbReference>
<dbReference type="EMBL" id="LT670844">
    <property type="protein sequence ID" value="SHK82006.1"/>
    <property type="molecule type" value="Genomic_DNA"/>
</dbReference>
<evidence type="ECO:0000313" key="1">
    <source>
        <dbReference type="EMBL" id="SHK82006.1"/>
    </source>
</evidence>
<evidence type="ECO:0000313" key="2">
    <source>
        <dbReference type="Proteomes" id="UP000189935"/>
    </source>
</evidence>
<dbReference type="RefSeq" id="WP_079541129.1">
    <property type="nucleotide sequence ID" value="NZ_LT670844.1"/>
</dbReference>
<protein>
    <submittedName>
        <fullName evidence="1">Uncharacterized protein</fullName>
    </submittedName>
</protein>
<name>A0A1M6VL84_9BRAD</name>
<sequence length="371" mass="41802">MSTASKNLLQFLCASVLIMLAAVALNFVVDPLQLFRPARFYHPMYSTDSRMQNAGLIRSQDFDTVFMGTSLAIHFKQSDIDRLLGTHSLKLAMTGSNSHEQSFVIATALERHPKRVIWQMDDWIFGDAPDIDHDIYLPAELYRRDLRGVAGYLFSGAMARESLWMLAGSLKPLEKIVARLTNGVLFKFPIANADDINILRPDVDVSAAYNAKKAVTSFTTITAPARRAYLAAGYDYAAMVRNFERDAVSLIASHPDVKFDIYFPPYSMLQWVAMRDGSPATLKIVYDFTTYAANRLAQFPNASLYDFREAKEITHDLRNYADVIHHSPTVDLKVLAMLAEKKYLVDPAAPTASLERLKAQIEAYRVENIER</sequence>
<proteinExistence type="predicted"/>
<reference evidence="1 2" key="1">
    <citation type="submission" date="2016-11" db="EMBL/GenBank/DDBJ databases">
        <authorList>
            <person name="Jaros S."/>
            <person name="Januszkiewicz K."/>
            <person name="Wedrychowicz H."/>
        </authorList>
    </citation>
    <scope>NUCLEOTIDE SEQUENCE [LARGE SCALE GENOMIC DNA]</scope>
    <source>
        <strain evidence="1 2">GAS499</strain>
    </source>
</reference>
<gene>
    <name evidence="1" type="ORF">SAMN05444159_4267</name>
</gene>
<dbReference type="OrthoDB" id="996097at2"/>